<protein>
    <submittedName>
        <fullName evidence="1">Uncharacterized protein</fullName>
    </submittedName>
</protein>
<name>A0A2C5ZQX6_9HYPO</name>
<reference evidence="1 2" key="1">
    <citation type="submission" date="2017-06" db="EMBL/GenBank/DDBJ databases">
        <title>Ant-infecting Ophiocordyceps genomes reveal a high diversity of potential behavioral manipulation genes and a possible major role for enterotoxins.</title>
        <authorList>
            <person name="De Bekker C."/>
            <person name="Evans H.C."/>
            <person name="Brachmann A."/>
            <person name="Hughes D.P."/>
        </authorList>
    </citation>
    <scope>NUCLEOTIDE SEQUENCE [LARGE SCALE GENOMIC DNA]</scope>
    <source>
        <strain evidence="1 2">1348a</strain>
    </source>
</reference>
<sequence length="260" mass="29127">MYEPLNVPGTRTVPRPFDLSRYSVLGTMAGLRSIEYGGGRLVCVTGNLQSPVFASAGFCIQWHRRQSPGWLCLWFDSGLTLGVQAAAANSVHGAWEPLGSSRYLATSRRHQHAQVPATLGGPGSWSVMVSSVMVWSAMVSRCLALPVAFEKQRRLGRRDHVDPQASVAHCPQATAVNEQRQRTKGGPGVMSWSWPAATADSYPCCRRPEYRRPEYRRPEYRRPEYRRPEYLLLPRARAWGLELGAARCQNHARAWAPFCF</sequence>
<proteinExistence type="predicted"/>
<dbReference type="AlphaFoldDB" id="A0A2C5ZQX6"/>
<accession>A0A2C5ZQX6</accession>
<evidence type="ECO:0000313" key="1">
    <source>
        <dbReference type="EMBL" id="PHH82242.1"/>
    </source>
</evidence>
<dbReference type="Proteomes" id="UP000224854">
    <property type="component" value="Unassembled WGS sequence"/>
</dbReference>
<dbReference type="EMBL" id="NJEU01000069">
    <property type="protein sequence ID" value="PHH82242.1"/>
    <property type="molecule type" value="Genomic_DNA"/>
</dbReference>
<gene>
    <name evidence="1" type="ORF">CDD82_6561</name>
</gene>
<keyword evidence="2" id="KW-1185">Reference proteome</keyword>
<evidence type="ECO:0000313" key="2">
    <source>
        <dbReference type="Proteomes" id="UP000224854"/>
    </source>
</evidence>
<organism evidence="1 2">
    <name type="scientific">Ophiocordyceps australis</name>
    <dbReference type="NCBI Taxonomy" id="1399860"/>
    <lineage>
        <taxon>Eukaryota</taxon>
        <taxon>Fungi</taxon>
        <taxon>Dikarya</taxon>
        <taxon>Ascomycota</taxon>
        <taxon>Pezizomycotina</taxon>
        <taxon>Sordariomycetes</taxon>
        <taxon>Hypocreomycetidae</taxon>
        <taxon>Hypocreales</taxon>
        <taxon>Ophiocordycipitaceae</taxon>
        <taxon>Ophiocordyceps</taxon>
    </lineage>
</organism>
<comment type="caution">
    <text evidence="1">The sequence shown here is derived from an EMBL/GenBank/DDBJ whole genome shotgun (WGS) entry which is preliminary data.</text>
</comment>